<dbReference type="EMBL" id="JARKIE010000036">
    <property type="protein sequence ID" value="KAJ7696104.1"/>
    <property type="molecule type" value="Genomic_DNA"/>
</dbReference>
<evidence type="ECO:0000313" key="1">
    <source>
        <dbReference type="EMBL" id="KAJ7696104.1"/>
    </source>
</evidence>
<dbReference type="Proteomes" id="UP001221757">
    <property type="component" value="Unassembled WGS sequence"/>
</dbReference>
<sequence length="112" mass="12476">MPCTLCARESEHTFDAVWMRWLGLIRKGVQKDLGCNFGWKGQDWFILNGSSVCLQLLQKLLLLKYGSIECSKMRAKFCEVQVQCGSRDFGSKFDGGGGGGVYDGSFILLPIE</sequence>
<dbReference type="AlphaFoldDB" id="A0AAD7GL65"/>
<name>A0AAD7GL65_MYCRO</name>
<gene>
    <name evidence="1" type="ORF">B0H17DRAFT_1131254</name>
</gene>
<accession>A0AAD7GL65</accession>
<protein>
    <submittedName>
        <fullName evidence="1">Uncharacterized protein</fullName>
    </submittedName>
</protein>
<evidence type="ECO:0000313" key="2">
    <source>
        <dbReference type="Proteomes" id="UP001221757"/>
    </source>
</evidence>
<keyword evidence="2" id="KW-1185">Reference proteome</keyword>
<proteinExistence type="predicted"/>
<comment type="caution">
    <text evidence="1">The sequence shown here is derived from an EMBL/GenBank/DDBJ whole genome shotgun (WGS) entry which is preliminary data.</text>
</comment>
<organism evidence="1 2">
    <name type="scientific">Mycena rosella</name>
    <name type="common">Pink bonnet</name>
    <name type="synonym">Agaricus rosellus</name>
    <dbReference type="NCBI Taxonomy" id="1033263"/>
    <lineage>
        <taxon>Eukaryota</taxon>
        <taxon>Fungi</taxon>
        <taxon>Dikarya</taxon>
        <taxon>Basidiomycota</taxon>
        <taxon>Agaricomycotina</taxon>
        <taxon>Agaricomycetes</taxon>
        <taxon>Agaricomycetidae</taxon>
        <taxon>Agaricales</taxon>
        <taxon>Marasmiineae</taxon>
        <taxon>Mycenaceae</taxon>
        <taxon>Mycena</taxon>
    </lineage>
</organism>
<reference evidence="1" key="1">
    <citation type="submission" date="2023-03" db="EMBL/GenBank/DDBJ databases">
        <title>Massive genome expansion in bonnet fungi (Mycena s.s.) driven by repeated elements and novel gene families across ecological guilds.</title>
        <authorList>
            <consortium name="Lawrence Berkeley National Laboratory"/>
            <person name="Harder C.B."/>
            <person name="Miyauchi S."/>
            <person name="Viragh M."/>
            <person name="Kuo A."/>
            <person name="Thoen E."/>
            <person name="Andreopoulos B."/>
            <person name="Lu D."/>
            <person name="Skrede I."/>
            <person name="Drula E."/>
            <person name="Henrissat B."/>
            <person name="Morin E."/>
            <person name="Kohler A."/>
            <person name="Barry K."/>
            <person name="LaButti K."/>
            <person name="Morin E."/>
            <person name="Salamov A."/>
            <person name="Lipzen A."/>
            <person name="Mereny Z."/>
            <person name="Hegedus B."/>
            <person name="Baldrian P."/>
            <person name="Stursova M."/>
            <person name="Weitz H."/>
            <person name="Taylor A."/>
            <person name="Grigoriev I.V."/>
            <person name="Nagy L.G."/>
            <person name="Martin F."/>
            <person name="Kauserud H."/>
        </authorList>
    </citation>
    <scope>NUCLEOTIDE SEQUENCE</scope>
    <source>
        <strain evidence="1">CBHHK067</strain>
    </source>
</reference>